<dbReference type="InterPro" id="IPR024131">
    <property type="entry name" value="UPF0489"/>
</dbReference>
<gene>
    <name evidence="1" type="ORF">FHP05_00205</name>
</gene>
<dbReference type="OrthoDB" id="157023at2"/>
<reference evidence="1 2" key="1">
    <citation type="submission" date="2019-06" db="EMBL/GenBank/DDBJ databases">
        <title>Cerasibacillus sp. nov., isolated from maize field.</title>
        <authorList>
            <person name="Lin S.-Y."/>
            <person name="Tsai C.-F."/>
            <person name="Young C.-C."/>
        </authorList>
    </citation>
    <scope>NUCLEOTIDE SEQUENCE [LARGE SCALE GENOMIC DNA]</scope>
    <source>
        <strain evidence="1 2">CC-CFT480</strain>
    </source>
</reference>
<sequence length="201" mass="24001">MAFSKSSKIKGRVITHHNESFNFWEELISEGHISTPFEVTHIDAHSDLGLGDSAWHYILTQLLSYPIEQRIKILDRSKVNLANYLTFTMSMGWINKLNFVFHEYWNFNDFFSIYLKDFDDYSGFFEFRSYDSQYSASYLTENIRNINPLKKDSLIPYKIYKPNNFKLVEEYDYLVFCQSPQYTPKTADYMLDIIREYITEI</sequence>
<protein>
    <submittedName>
        <fullName evidence="1">Uncharacterized protein</fullName>
    </submittedName>
</protein>
<dbReference type="AlphaFoldDB" id="A0A5C8P1J6"/>
<proteinExistence type="predicted"/>
<dbReference type="Pfam" id="PF12640">
    <property type="entry name" value="UPF0489"/>
    <property type="match status" value="1"/>
</dbReference>
<evidence type="ECO:0000313" key="2">
    <source>
        <dbReference type="Proteomes" id="UP000321574"/>
    </source>
</evidence>
<keyword evidence="2" id="KW-1185">Reference proteome</keyword>
<evidence type="ECO:0000313" key="1">
    <source>
        <dbReference type="EMBL" id="TXL67480.1"/>
    </source>
</evidence>
<dbReference type="Proteomes" id="UP000321574">
    <property type="component" value="Unassembled WGS sequence"/>
</dbReference>
<dbReference type="EMBL" id="VDUW01000001">
    <property type="protein sequence ID" value="TXL67480.1"/>
    <property type="molecule type" value="Genomic_DNA"/>
</dbReference>
<comment type="caution">
    <text evidence="1">The sequence shown here is derived from an EMBL/GenBank/DDBJ whole genome shotgun (WGS) entry which is preliminary data.</text>
</comment>
<name>A0A5C8P1J6_9BACI</name>
<organism evidence="1 2">
    <name type="scientific">Cerasibacillus terrae</name>
    <dbReference type="NCBI Taxonomy" id="2498845"/>
    <lineage>
        <taxon>Bacteria</taxon>
        <taxon>Bacillati</taxon>
        <taxon>Bacillota</taxon>
        <taxon>Bacilli</taxon>
        <taxon>Bacillales</taxon>
        <taxon>Bacillaceae</taxon>
        <taxon>Cerasibacillus</taxon>
    </lineage>
</organism>
<accession>A0A5C8P1J6</accession>